<proteinExistence type="inferred from homology"/>
<evidence type="ECO:0000256" key="2">
    <source>
        <dbReference type="ARBA" id="ARBA00005369"/>
    </source>
</evidence>
<dbReference type="GO" id="GO:0032259">
    <property type="term" value="P:methylation"/>
    <property type="evidence" value="ECO:0007669"/>
    <property type="project" value="UniProtKB-KW"/>
</dbReference>
<dbReference type="GO" id="GO:0004719">
    <property type="term" value="F:protein-L-isoaspartate (D-aspartate) O-methyltransferase activity"/>
    <property type="evidence" value="ECO:0007669"/>
    <property type="project" value="UniProtKB-UniRule"/>
</dbReference>
<sequence>MLREHLESRDITDEYVLNAMRTVPRELFVAADLRQNAYDDRALPIGSGQTISQPYIVALMLQLAHITPDSTVLDIGTGCGYMAAVAAQIASHVYTIECVPELTEQSMERFETMGISNIDIHIGDGSLGWPGQEMFDAILISCATDEAPKKLISQLKPHGRMVLPIRQNLPHEILTTYHKSDSGDLEITEHLAVKFVPMV</sequence>
<dbReference type="InterPro" id="IPR029063">
    <property type="entry name" value="SAM-dependent_MTases_sf"/>
</dbReference>
<dbReference type="CDD" id="cd02440">
    <property type="entry name" value="AdoMet_MTases"/>
    <property type="match status" value="1"/>
</dbReference>
<evidence type="ECO:0000256" key="7">
    <source>
        <dbReference type="ARBA" id="ARBA00022679"/>
    </source>
</evidence>
<dbReference type="EMBL" id="MQWA01000001">
    <property type="protein sequence ID" value="PQJ28754.1"/>
    <property type="molecule type" value="Genomic_DNA"/>
</dbReference>
<reference evidence="10 11" key="1">
    <citation type="submission" date="2016-12" db="EMBL/GenBank/DDBJ databases">
        <title>Study of bacterial adaptation to deep sea.</title>
        <authorList>
            <person name="Song J."/>
            <person name="Yoshizawa S."/>
            <person name="Kogure K."/>
        </authorList>
    </citation>
    <scope>NUCLEOTIDE SEQUENCE [LARGE SCALE GENOMIC DNA]</scope>
    <source>
        <strain evidence="10 11">SAORIC-165</strain>
    </source>
</reference>
<dbReference type="Proteomes" id="UP000239907">
    <property type="component" value="Unassembled WGS sequence"/>
</dbReference>
<dbReference type="OrthoDB" id="9772751at2"/>
<dbReference type="Pfam" id="PF01135">
    <property type="entry name" value="PCMT"/>
    <property type="match status" value="1"/>
</dbReference>
<dbReference type="GO" id="GO:0005737">
    <property type="term" value="C:cytoplasm"/>
    <property type="evidence" value="ECO:0007669"/>
    <property type="project" value="UniProtKB-SubCell"/>
</dbReference>
<organism evidence="10 11">
    <name type="scientific">Rubritalea profundi</name>
    <dbReference type="NCBI Taxonomy" id="1658618"/>
    <lineage>
        <taxon>Bacteria</taxon>
        <taxon>Pseudomonadati</taxon>
        <taxon>Verrucomicrobiota</taxon>
        <taxon>Verrucomicrobiia</taxon>
        <taxon>Verrucomicrobiales</taxon>
        <taxon>Rubritaleaceae</taxon>
        <taxon>Rubritalea</taxon>
    </lineage>
</organism>
<evidence type="ECO:0000256" key="3">
    <source>
        <dbReference type="ARBA" id="ARBA00011890"/>
    </source>
</evidence>
<name>A0A2S7U2Y6_9BACT</name>
<keyword evidence="6 10" id="KW-0489">Methyltransferase</keyword>
<dbReference type="AlphaFoldDB" id="A0A2S7U2Y6"/>
<dbReference type="RefSeq" id="WP_129589690.1">
    <property type="nucleotide sequence ID" value="NZ_MQWA01000001.1"/>
</dbReference>
<keyword evidence="11" id="KW-1185">Reference proteome</keyword>
<comment type="caution">
    <text evidence="10">The sequence shown here is derived from an EMBL/GenBank/DDBJ whole genome shotgun (WGS) entry which is preliminary data.</text>
</comment>
<dbReference type="EC" id="2.1.1.77" evidence="3 9"/>
<dbReference type="FunFam" id="3.40.50.150:FF:000010">
    <property type="entry name" value="Protein-L-isoaspartate O-methyltransferase"/>
    <property type="match status" value="1"/>
</dbReference>
<dbReference type="NCBIfam" id="TIGR00080">
    <property type="entry name" value="pimt"/>
    <property type="match status" value="1"/>
</dbReference>
<protein>
    <recommendedName>
        <fullName evidence="4 9">Protein-L-isoaspartate O-methyltransferase</fullName>
        <ecNumber evidence="3 9">2.1.1.77</ecNumber>
    </recommendedName>
</protein>
<dbReference type="Gene3D" id="3.40.50.150">
    <property type="entry name" value="Vaccinia Virus protein VP39"/>
    <property type="match status" value="1"/>
</dbReference>
<evidence type="ECO:0000256" key="9">
    <source>
        <dbReference type="NCBIfam" id="TIGR00080"/>
    </source>
</evidence>
<evidence type="ECO:0000313" key="10">
    <source>
        <dbReference type="EMBL" id="PQJ28754.1"/>
    </source>
</evidence>
<dbReference type="NCBIfam" id="NF001453">
    <property type="entry name" value="PRK00312.1"/>
    <property type="match status" value="1"/>
</dbReference>
<evidence type="ECO:0000256" key="6">
    <source>
        <dbReference type="ARBA" id="ARBA00022603"/>
    </source>
</evidence>
<dbReference type="PANTHER" id="PTHR11579:SF0">
    <property type="entry name" value="PROTEIN-L-ISOASPARTATE(D-ASPARTATE) O-METHYLTRANSFERASE"/>
    <property type="match status" value="1"/>
</dbReference>
<keyword evidence="7 10" id="KW-0808">Transferase</keyword>
<evidence type="ECO:0000256" key="5">
    <source>
        <dbReference type="ARBA" id="ARBA00022490"/>
    </source>
</evidence>
<accession>A0A2S7U2Y6</accession>
<keyword evidence="8" id="KW-0949">S-adenosyl-L-methionine</keyword>
<dbReference type="InterPro" id="IPR000682">
    <property type="entry name" value="PCMT"/>
</dbReference>
<dbReference type="PANTHER" id="PTHR11579">
    <property type="entry name" value="PROTEIN-L-ISOASPARTATE O-METHYLTRANSFERASE"/>
    <property type="match status" value="1"/>
</dbReference>
<evidence type="ECO:0000256" key="1">
    <source>
        <dbReference type="ARBA" id="ARBA00004496"/>
    </source>
</evidence>
<evidence type="ECO:0000313" key="11">
    <source>
        <dbReference type="Proteomes" id="UP000239907"/>
    </source>
</evidence>
<dbReference type="SUPFAM" id="SSF53335">
    <property type="entry name" value="S-adenosyl-L-methionine-dependent methyltransferases"/>
    <property type="match status" value="1"/>
</dbReference>
<keyword evidence="5" id="KW-0963">Cytoplasm</keyword>
<comment type="similarity">
    <text evidence="2">Belongs to the methyltransferase superfamily. L-isoaspartyl/D-aspartyl protein methyltransferase family.</text>
</comment>
<evidence type="ECO:0000256" key="4">
    <source>
        <dbReference type="ARBA" id="ARBA00013346"/>
    </source>
</evidence>
<gene>
    <name evidence="10" type="ORF">BSZ32_09750</name>
</gene>
<comment type="subcellular location">
    <subcellularLocation>
        <location evidence="1">Cytoplasm</location>
    </subcellularLocation>
</comment>
<dbReference type="GO" id="GO:0030091">
    <property type="term" value="P:protein repair"/>
    <property type="evidence" value="ECO:0007669"/>
    <property type="project" value="UniProtKB-UniRule"/>
</dbReference>
<evidence type="ECO:0000256" key="8">
    <source>
        <dbReference type="ARBA" id="ARBA00022691"/>
    </source>
</evidence>